<dbReference type="OrthoDB" id="3541529at2"/>
<evidence type="ECO:0000313" key="4">
    <source>
        <dbReference type="Proteomes" id="UP000007842"/>
    </source>
</evidence>
<organism evidence="3 4">
    <name type="scientific">Streptantibioticus cattleyicolor (strain ATCC 35852 / DSM 46488 / JCM 4925 / NBRC 14057 / NRRL 8057)</name>
    <name type="common">Streptomyces cattleya</name>
    <dbReference type="NCBI Taxonomy" id="1003195"/>
    <lineage>
        <taxon>Bacteria</taxon>
        <taxon>Bacillati</taxon>
        <taxon>Actinomycetota</taxon>
        <taxon>Actinomycetes</taxon>
        <taxon>Kitasatosporales</taxon>
        <taxon>Streptomycetaceae</taxon>
        <taxon>Streptantibioticus</taxon>
    </lineage>
</organism>
<dbReference type="HOGENOM" id="CLU_1651135_0_0_11"/>
<protein>
    <submittedName>
        <fullName evidence="3">Uncharacterized protein</fullName>
    </submittedName>
</protein>
<reference evidence="4" key="1">
    <citation type="submission" date="2011-12" db="EMBL/GenBank/DDBJ databases">
        <title>Complete genome sequence of Streptomyces cattleya strain DSM 46488.</title>
        <authorList>
            <person name="Ou H.-Y."/>
            <person name="Li P."/>
            <person name="Zhao C."/>
            <person name="O'Hagan D."/>
            <person name="Deng Z."/>
        </authorList>
    </citation>
    <scope>NUCLEOTIDE SEQUENCE [LARGE SCALE GENOMIC DNA]</scope>
    <source>
        <strain evidence="4">ATCC 35852 / DSM 46488 / JCM 4925 / NBRC 14057 / NRRL 8057</strain>
    </source>
</reference>
<feature type="compositionally biased region" description="Pro residues" evidence="1">
    <location>
        <begin position="42"/>
        <end position="52"/>
    </location>
</feature>
<name>F8JZH3_STREN</name>
<evidence type="ECO:0000313" key="3">
    <source>
        <dbReference type="EMBL" id="AEW97274.1"/>
    </source>
</evidence>
<dbReference type="PATRIC" id="fig|1003195.11.peg.6337"/>
<dbReference type="Proteomes" id="UP000007842">
    <property type="component" value="Chromosome"/>
</dbReference>
<dbReference type="KEGG" id="scy:SCATT_49030"/>
<dbReference type="KEGG" id="sct:SCAT_4907"/>
<feature type="chain" id="PRO_5039156883" evidence="2">
    <location>
        <begin position="25"/>
        <end position="160"/>
    </location>
</feature>
<dbReference type="EMBL" id="CP003219">
    <property type="protein sequence ID" value="AEW97274.1"/>
    <property type="molecule type" value="Genomic_DNA"/>
</dbReference>
<proteinExistence type="predicted"/>
<evidence type="ECO:0000256" key="2">
    <source>
        <dbReference type="SAM" id="SignalP"/>
    </source>
</evidence>
<dbReference type="PROSITE" id="PS51257">
    <property type="entry name" value="PROKAR_LIPOPROTEIN"/>
    <property type="match status" value="1"/>
</dbReference>
<accession>G8WXX4</accession>
<feature type="signal peptide" evidence="2">
    <location>
        <begin position="1"/>
        <end position="24"/>
    </location>
</feature>
<accession>F8JZH3</accession>
<evidence type="ECO:0000256" key="1">
    <source>
        <dbReference type="SAM" id="MobiDB-lite"/>
    </source>
</evidence>
<sequence length="160" mass="16203">MKRHTQRNGRLLPLGTGLTAAALAAVVLTGCGHSGQGVADPAAPPSPSPSAPGTPSASANPPGGKVTKEAIAAPVKTGRDDRTLTVGAEEGGCRTARLTTRETATRVTLTLELADHHKPGSVCPDIARMRQVSVTLKAPLDGRELIDGATGHQLAAPGRS</sequence>
<dbReference type="RefSeq" id="WP_014145611.1">
    <property type="nucleotide sequence ID" value="NC_016111.1"/>
</dbReference>
<feature type="region of interest" description="Disordered" evidence="1">
    <location>
        <begin position="35"/>
        <end position="82"/>
    </location>
</feature>
<feature type="compositionally biased region" description="Low complexity" evidence="1">
    <location>
        <begin position="53"/>
        <end position="64"/>
    </location>
</feature>
<dbReference type="AlphaFoldDB" id="F8JZH3"/>
<keyword evidence="4" id="KW-1185">Reference proteome</keyword>
<dbReference type="eggNOG" id="ENOG5031XD8">
    <property type="taxonomic scope" value="Bacteria"/>
</dbReference>
<gene>
    <name evidence="3" type="ordered locus">SCATT_49030</name>
</gene>
<keyword evidence="2" id="KW-0732">Signal</keyword>